<accession>A0A4R5CAG6</accession>
<dbReference type="Proteomes" id="UP000295479">
    <property type="component" value="Unassembled WGS sequence"/>
</dbReference>
<reference evidence="1 2" key="1">
    <citation type="submission" date="2019-03" db="EMBL/GenBank/DDBJ databases">
        <title>Flavobacterium AR-3-4 sp. nov. isolated from arctic soil.</title>
        <authorList>
            <person name="Chaudhary D.K."/>
        </authorList>
    </citation>
    <scope>NUCLEOTIDE SEQUENCE [LARGE SCALE GENOMIC DNA]</scope>
    <source>
        <strain evidence="1 2">AR-3-4</strain>
    </source>
</reference>
<protein>
    <submittedName>
        <fullName evidence="1">Uncharacterized protein</fullName>
    </submittedName>
</protein>
<dbReference type="EMBL" id="SMFK01000020">
    <property type="protein sequence ID" value="TDD94032.1"/>
    <property type="molecule type" value="Genomic_DNA"/>
</dbReference>
<organism evidence="1 2">
    <name type="scientific">Flavobacterium cellulosilyticum</name>
    <dbReference type="NCBI Taxonomy" id="2541731"/>
    <lineage>
        <taxon>Bacteria</taxon>
        <taxon>Pseudomonadati</taxon>
        <taxon>Bacteroidota</taxon>
        <taxon>Flavobacteriia</taxon>
        <taxon>Flavobacteriales</taxon>
        <taxon>Flavobacteriaceae</taxon>
        <taxon>Flavobacterium</taxon>
    </lineage>
</organism>
<gene>
    <name evidence="1" type="ORF">E0F76_18040</name>
</gene>
<keyword evidence="2" id="KW-1185">Reference proteome</keyword>
<sequence>MDPKVTKLENSLIGYEIEKDLDGYNTDTFRVTFKLTNGDGNLCAIYTKNGNLVSVNENYKNLVLPNSVHNAVSKEYPSWQIADNKYNYAQENGEITTKEYRLTLIKDNKLLKIIVNPVGEILASR</sequence>
<name>A0A4R5CAG6_9FLAO</name>
<dbReference type="Gene3D" id="3.10.450.360">
    <property type="match status" value="1"/>
</dbReference>
<dbReference type="SUPFAM" id="SSF160574">
    <property type="entry name" value="BT0923-like"/>
    <property type="match status" value="1"/>
</dbReference>
<evidence type="ECO:0000313" key="2">
    <source>
        <dbReference type="Proteomes" id="UP000295479"/>
    </source>
</evidence>
<dbReference type="OrthoDB" id="1428473at2"/>
<dbReference type="RefSeq" id="WP_132009550.1">
    <property type="nucleotide sequence ID" value="NZ_SMFK01000020.1"/>
</dbReference>
<comment type="caution">
    <text evidence="1">The sequence shown here is derived from an EMBL/GenBank/DDBJ whole genome shotgun (WGS) entry which is preliminary data.</text>
</comment>
<dbReference type="AlphaFoldDB" id="A0A4R5CAG6"/>
<proteinExistence type="predicted"/>
<evidence type="ECO:0000313" key="1">
    <source>
        <dbReference type="EMBL" id="TDD94032.1"/>
    </source>
</evidence>